<proteinExistence type="predicted"/>
<dbReference type="OrthoDB" id="3712375at2"/>
<name>A0A5B0E5V4_9MICC</name>
<evidence type="ECO:0000313" key="3">
    <source>
        <dbReference type="EMBL" id="KAA0974374.1"/>
    </source>
</evidence>
<reference evidence="3 4" key="1">
    <citation type="submission" date="2019-07" db="EMBL/GenBank/DDBJ databases">
        <title>Analysis of the biochemical properties, biological activity and biotechnological potential of siderophores and biosurfactants produced by Antarctic psychrotolerant bacteria.</title>
        <authorList>
            <person name="Styczynski M."/>
            <person name="Krucon T."/>
            <person name="Decewicz P."/>
            <person name="Dziewit L."/>
        </authorList>
    </citation>
    <scope>NUCLEOTIDE SEQUENCE [LARGE SCALE GENOMIC DNA]</scope>
    <source>
        <strain evidence="3 4">ANT_H27</strain>
    </source>
</reference>
<evidence type="ECO:0000259" key="2">
    <source>
        <dbReference type="Pfam" id="PF21946"/>
    </source>
</evidence>
<dbReference type="RefSeq" id="WP_007272454.1">
    <property type="nucleotide sequence ID" value="NZ_VOBL01000018.1"/>
</dbReference>
<organism evidence="3 4">
    <name type="scientific">Paeniglutamicibacter gangotriensis</name>
    <dbReference type="NCBI Taxonomy" id="254787"/>
    <lineage>
        <taxon>Bacteria</taxon>
        <taxon>Bacillati</taxon>
        <taxon>Actinomycetota</taxon>
        <taxon>Actinomycetes</taxon>
        <taxon>Micrococcales</taxon>
        <taxon>Micrococcaceae</taxon>
        <taxon>Paeniglutamicibacter</taxon>
    </lineage>
</organism>
<dbReference type="EMBL" id="VOBL01000018">
    <property type="protein sequence ID" value="KAA0974374.1"/>
    <property type="molecule type" value="Genomic_DNA"/>
</dbReference>
<dbReference type="PROSITE" id="PS51257">
    <property type="entry name" value="PROKAR_LIPOPROTEIN"/>
    <property type="match status" value="1"/>
</dbReference>
<dbReference type="Pfam" id="PF21946">
    <property type="entry name" value="LppM"/>
    <property type="match status" value="1"/>
</dbReference>
<evidence type="ECO:0000313" key="4">
    <source>
        <dbReference type="Proteomes" id="UP000323856"/>
    </source>
</evidence>
<feature type="domain" description="LppM" evidence="2">
    <location>
        <begin position="23"/>
        <end position="178"/>
    </location>
</feature>
<keyword evidence="1" id="KW-0812">Transmembrane</keyword>
<dbReference type="Proteomes" id="UP000323856">
    <property type="component" value="Unassembled WGS sequence"/>
</dbReference>
<comment type="caution">
    <text evidence="3">The sequence shown here is derived from an EMBL/GenBank/DDBJ whole genome shotgun (WGS) entry which is preliminary data.</text>
</comment>
<evidence type="ECO:0000256" key="1">
    <source>
        <dbReference type="SAM" id="Phobius"/>
    </source>
</evidence>
<dbReference type="InterPro" id="IPR053807">
    <property type="entry name" value="LppM"/>
</dbReference>
<protein>
    <recommendedName>
        <fullName evidence="2">LppM domain-containing protein</fullName>
    </recommendedName>
</protein>
<accession>A0A5B0E5V4</accession>
<keyword evidence="1" id="KW-1133">Transmembrane helix</keyword>
<sequence>MKKTLSVIGVMVALVLSLTGCMKMDVDLVVESPEKASMDMVMAFDTKAVGDASVADLLKQMGTSEEKLFENFPEDAQKSPYEKDGYKGYTFSVQDRSLTDMGDISGELGSKVNIDFTDGQYHFAGQGLSGGDTSTMNESTMTVSFPGEVVSASKGATIEGNTVSFDMLKTQGAMTAVANPKDNTTLYLSFGMGGLALLGAIIGVSLMRRPETDSQLHA</sequence>
<feature type="transmembrane region" description="Helical" evidence="1">
    <location>
        <begin position="186"/>
        <end position="207"/>
    </location>
</feature>
<gene>
    <name evidence="3" type="ORF">FQ154_15075</name>
</gene>
<keyword evidence="1" id="KW-0472">Membrane</keyword>
<dbReference type="AlphaFoldDB" id="A0A5B0E5V4"/>